<reference evidence="2 3" key="1">
    <citation type="submission" date="2015-05" db="EMBL/GenBank/DDBJ databases">
        <title>Photobacterium galathea sp. nov.</title>
        <authorList>
            <person name="Machado H."/>
            <person name="Gram L."/>
        </authorList>
    </citation>
    <scope>NUCLEOTIDE SEQUENCE [LARGE SCALE GENOMIC DNA]</scope>
    <source>
        <strain evidence="2 3">DSM 25995</strain>
    </source>
</reference>
<name>A0A0J1JGL2_9GAMM</name>
<dbReference type="PATRIC" id="fig|754436.4.peg.2123"/>
<protein>
    <submittedName>
        <fullName evidence="2">Nitrous oxide-stimulated promoter</fullName>
    </submittedName>
</protein>
<dbReference type="AlphaFoldDB" id="A0A0J1JGL2"/>
<accession>A0A0J1JGL2</accession>
<evidence type="ECO:0000256" key="1">
    <source>
        <dbReference type="SAM" id="MobiDB-lite"/>
    </source>
</evidence>
<dbReference type="NCBIfam" id="NF007714">
    <property type="entry name" value="PRK10410.1-2"/>
    <property type="match status" value="1"/>
</dbReference>
<evidence type="ECO:0000313" key="3">
    <source>
        <dbReference type="Proteomes" id="UP000036426"/>
    </source>
</evidence>
<gene>
    <name evidence="2" type="ORF">ABT58_10035</name>
</gene>
<feature type="region of interest" description="Disordered" evidence="1">
    <location>
        <begin position="110"/>
        <end position="137"/>
    </location>
</feature>
<dbReference type="NCBIfam" id="NF007715">
    <property type="entry name" value="PRK10410.1-3"/>
    <property type="match status" value="1"/>
</dbReference>
<keyword evidence="3" id="KW-1185">Reference proteome</keyword>
<evidence type="ECO:0000313" key="2">
    <source>
        <dbReference type="EMBL" id="KLV00967.1"/>
    </source>
</evidence>
<sequence length="137" mass="15811">MLTNENTWPTLLGKLAVEYRTLKAMVTIYCQHHHHTQILCDDCRHFLQYAHTRLDRCPYGEAKPTCKICPIHCYKADYKEKSRTIMRYAGPRMLVHHPILAIRHLVADRKPVPDKPAPGASNRHQRKAAASRNTSSQ</sequence>
<organism evidence="2 3">
    <name type="scientific">Photobacterium aphoticum</name>
    <dbReference type="NCBI Taxonomy" id="754436"/>
    <lineage>
        <taxon>Bacteria</taxon>
        <taxon>Pseudomonadati</taxon>
        <taxon>Pseudomonadota</taxon>
        <taxon>Gammaproteobacteria</taxon>
        <taxon>Vibrionales</taxon>
        <taxon>Vibrionaceae</taxon>
        <taxon>Photobacterium</taxon>
    </lineage>
</organism>
<dbReference type="Pfam" id="PF11756">
    <property type="entry name" value="YgbA_NO"/>
    <property type="match status" value="1"/>
</dbReference>
<comment type="caution">
    <text evidence="2">The sequence shown here is derived from an EMBL/GenBank/DDBJ whole genome shotgun (WGS) entry which is preliminary data.</text>
</comment>
<dbReference type="InterPro" id="IPR020483">
    <property type="entry name" value="Uncharacterised_YgbA"/>
</dbReference>
<dbReference type="EMBL" id="LDOV01000018">
    <property type="protein sequence ID" value="KLV00967.1"/>
    <property type="molecule type" value="Genomic_DNA"/>
</dbReference>
<proteinExistence type="predicted"/>
<dbReference type="Proteomes" id="UP000036426">
    <property type="component" value="Unassembled WGS sequence"/>
</dbReference>